<reference evidence="4 5" key="1">
    <citation type="journal article" date="2016" name="Virology">
        <title>The genomic content and context of auxiliary metabolic genes in marine cyanomyoviruses.</title>
        <authorList>
            <person name="Crummett L.T."/>
            <person name="Puxty R.J."/>
            <person name="Weihe C."/>
            <person name="Marston M.F."/>
            <person name="Martiny J.B."/>
        </authorList>
    </citation>
    <scope>NUCLEOTIDE SEQUENCE [LARGE SCALE GENOMIC DNA]</scope>
    <source>
        <strain evidence="1">0210CC35</strain>
        <strain evidence="2">0310NB44</strain>
        <strain evidence="3">1209TA19</strain>
    </source>
</reference>
<evidence type="ECO:0000313" key="4">
    <source>
        <dbReference type="Proteomes" id="UP000202158"/>
    </source>
</evidence>
<dbReference type="KEGG" id="vg:30306181"/>
<evidence type="ECO:0000313" key="5">
    <source>
        <dbReference type="Proteomes" id="UP000241089"/>
    </source>
</evidence>
<organism evidence="3 4">
    <name type="scientific">Synechococcus phage S-CAM22</name>
    <dbReference type="NCBI Taxonomy" id="1883365"/>
    <lineage>
        <taxon>Viruses</taxon>
        <taxon>Duplodnaviria</taxon>
        <taxon>Heunggongvirae</taxon>
        <taxon>Uroviricota</taxon>
        <taxon>Caudoviricetes</taxon>
        <taxon>Pantevenvirales</taxon>
        <taxon>Kyanoviridae</taxon>
        <taxon>Alisovirus</taxon>
        <taxon>Alisovirus socal22</taxon>
    </lineage>
</organism>
<sequence>MIPNLFYIIVPSYGGDHAQPVFQKSIR</sequence>
<name>A0A1D8KRQ1_9CAUD</name>
<keyword evidence="6" id="KW-1185">Reference proteome</keyword>
<dbReference type="EMBL" id="KU686208">
    <property type="protein sequence ID" value="AOV61157.1"/>
    <property type="molecule type" value="Genomic_DNA"/>
</dbReference>
<evidence type="ECO:0000313" key="2">
    <source>
        <dbReference type="EMBL" id="AOV61157.1"/>
    </source>
</evidence>
<dbReference type="EMBL" id="KU686207">
    <property type="protein sequence ID" value="AOV60943.1"/>
    <property type="molecule type" value="Genomic_DNA"/>
</dbReference>
<evidence type="ECO:0000313" key="6">
    <source>
        <dbReference type="Proteomes" id="UP000241975"/>
    </source>
</evidence>
<evidence type="ECO:0000313" key="3">
    <source>
        <dbReference type="EMBL" id="AOV61371.1"/>
    </source>
</evidence>
<gene>
    <name evidence="1" type="ORF">C350210_111</name>
    <name evidence="2" type="ORF">N440310_111</name>
    <name evidence="3" type="ORF">T191209_111</name>
</gene>
<dbReference type="RefSeq" id="YP_009321023.1">
    <property type="nucleotide sequence ID" value="NC_031903.1"/>
</dbReference>
<protein>
    <submittedName>
        <fullName evidence="3">Uncharacterized protein</fullName>
    </submittedName>
</protein>
<proteinExistence type="predicted"/>
<accession>A0A1D8KRQ1</accession>
<dbReference type="Proteomes" id="UP000241089">
    <property type="component" value="Segment"/>
</dbReference>
<dbReference type="EMBL" id="KU686209">
    <property type="protein sequence ID" value="AOV61371.1"/>
    <property type="molecule type" value="Genomic_DNA"/>
</dbReference>
<dbReference type="Proteomes" id="UP000241975">
    <property type="component" value="Segment"/>
</dbReference>
<dbReference type="GeneID" id="30306181"/>
<evidence type="ECO:0000313" key="1">
    <source>
        <dbReference type="EMBL" id="AOV60943.1"/>
    </source>
</evidence>
<dbReference type="Proteomes" id="UP000202158">
    <property type="component" value="Segment"/>
</dbReference>